<evidence type="ECO:0000313" key="2">
    <source>
        <dbReference type="Proteomes" id="UP000529783"/>
    </source>
</evidence>
<keyword evidence="2" id="KW-1185">Reference proteome</keyword>
<comment type="caution">
    <text evidence="1">The sequence shown here is derived from an EMBL/GenBank/DDBJ whole genome shotgun (WGS) entry which is preliminary data.</text>
</comment>
<dbReference type="RefSeq" id="WP_179844094.1">
    <property type="nucleotide sequence ID" value="NZ_CP146086.1"/>
</dbReference>
<protein>
    <submittedName>
        <fullName evidence="1">Uncharacterized protein</fullName>
    </submittedName>
</protein>
<name>A0A7Y9EFU3_9ACTN</name>
<dbReference type="EMBL" id="JACCBA010000001">
    <property type="protein sequence ID" value="NYD46919.1"/>
    <property type="molecule type" value="Genomic_DNA"/>
</dbReference>
<gene>
    <name evidence="1" type="ORF">BJY14_002902</name>
</gene>
<proteinExistence type="predicted"/>
<accession>A0A7Y9EFU3</accession>
<reference evidence="1 2" key="1">
    <citation type="submission" date="2020-07" db="EMBL/GenBank/DDBJ databases">
        <title>Sequencing the genomes of 1000 actinobacteria strains.</title>
        <authorList>
            <person name="Klenk H.-P."/>
        </authorList>
    </citation>
    <scope>NUCLEOTIDE SEQUENCE [LARGE SCALE GENOMIC DNA]</scope>
    <source>
        <strain evidence="1 2">DSM 40398</strain>
    </source>
</reference>
<dbReference type="AlphaFoldDB" id="A0A7Y9EFU3"/>
<sequence>MSSRLWQTDHWKVFLKGGGSVDLSESAGDNCTHGSVFVRSTRKCE</sequence>
<organism evidence="1 2">
    <name type="scientific">Actinomadura luteofluorescens</name>
    <dbReference type="NCBI Taxonomy" id="46163"/>
    <lineage>
        <taxon>Bacteria</taxon>
        <taxon>Bacillati</taxon>
        <taxon>Actinomycetota</taxon>
        <taxon>Actinomycetes</taxon>
        <taxon>Streptosporangiales</taxon>
        <taxon>Thermomonosporaceae</taxon>
        <taxon>Actinomadura</taxon>
    </lineage>
</organism>
<evidence type="ECO:0000313" key="1">
    <source>
        <dbReference type="EMBL" id="NYD46919.1"/>
    </source>
</evidence>
<dbReference type="Proteomes" id="UP000529783">
    <property type="component" value="Unassembled WGS sequence"/>
</dbReference>